<evidence type="ECO:0000256" key="3">
    <source>
        <dbReference type="ARBA" id="ARBA00022598"/>
    </source>
</evidence>
<dbReference type="GO" id="GO:0044550">
    <property type="term" value="P:secondary metabolite biosynthetic process"/>
    <property type="evidence" value="ECO:0007669"/>
    <property type="project" value="TreeGrafter"/>
</dbReference>
<evidence type="ECO:0000313" key="6">
    <source>
        <dbReference type="Proteomes" id="UP000252479"/>
    </source>
</evidence>
<accession>A0A368LFT6</accession>
<dbReference type="InterPro" id="IPR010080">
    <property type="entry name" value="Thioester_reductase-like_dom"/>
</dbReference>
<dbReference type="Proteomes" id="UP000252479">
    <property type="component" value="Unassembled WGS sequence"/>
</dbReference>
<organism evidence="5 6">
    <name type="scientific">Vibrio casei</name>
    <dbReference type="NCBI Taxonomy" id="673372"/>
    <lineage>
        <taxon>Bacteria</taxon>
        <taxon>Pseudomonadati</taxon>
        <taxon>Pseudomonadota</taxon>
        <taxon>Gammaproteobacteria</taxon>
        <taxon>Vibrionales</taxon>
        <taxon>Vibrionaceae</taxon>
        <taxon>Vibrio</taxon>
    </lineage>
</organism>
<dbReference type="Pfam" id="PF00550">
    <property type="entry name" value="PP-binding"/>
    <property type="match status" value="1"/>
</dbReference>
<sequence>METWNNVVSDAFPLTAMQSAILNQSMQSNDGLYIEQLAVEITGNYDVELNKQAWEAVTRAHPALRTRIYFSGLKQPHQVVFKPSHSDVPWSFSDLNDDTFDIHDYAEKEKNKGFDLENETLFRVNMLRVSDNKWYMLLTVHHVIIDGWSFGVLAKELADAYISLSSKESGELPLAPSLAHHIKRVSLLEQQDAVTFWKDKLHGYDVGKAPDSQVGHSEKGQGSVEVLRSKAWRDSIQAGCQALSITESSLFQSACSLVMARWTHEDNTVLGMTTLMRELSQYDESRVVGPLLNTIPQAWQFDWSQSCGEYLIQRHQELSESFRHNQLPLSHIMKAAGWETSCTPFQVLTVFQYEEHKAESDTGLPFSVTPVLAKESVGYPMAIYAWPGEPFKIQVRYDASRWGEALMNALVNSICDLMTSLVNECERPLSGLTTYSLMEPQENNPIENTPPLLSQRLRELVQDQPESTFIEDKVSNVTLSYSQAWKKVVSLITLLEEQGVEKGQVVACFSRNEHQSILHMLAVMEMGACYLGIDAHYPEQRITDMLADSGSKHLLFNESMPSWLNEHCEVNHIQPVDGNSARSDHKGLLSHSIAQADDVAYLIYTSGTTGTPKASLNTHGGLASRMAFLSSTMDQPHRLLQCSGMSFDAVVLEVLMLLASGGTFVFDDIDRVRSPQEITTIIQLHQITMIFLPPALLTHVDANHVEKLSWVGVGGDRCPPALAKQWSERGQLYNLYGPSEVSIFCVANPVHETQKYDSIGLALSDVDIELVDQCGHTLPNGVSGELYIGGKGVAKGYHQRDELTSERFVSCGLSPVYRSGDQCQKDDNGFVSILGRLDTQIKIRGVRVELSEIEYALSEFASVKEARVVPAYKDGQVDALHAYYLTEDDRPLAAEVIRQHLVRQLPNAVIPSTFTFLRAWPLTPNNKVDMKALTQKKNGQGNQAVIYSGVELKLLNLLNQLLQGEVLFLDQSFFAMGGSSLQVAQCVNQLRDTFDVDIPMNEFYQLPSMQVLADWLTLTKDGHKMPMSQIVTHYDLGEEAVFDPDLVPEELPKADDGDWLLTGVTGFVGAHLCASMLRNTNRYVVCLVRADDKKEGFSRVKSKLKELKIWCDDYQERISIVVGDLSQPQLDLGQESWQRLAKSVSHIVHCGALVNFAYPYGLLKQANVEATRNLLELASTSTRKSFDFVSTMSLISAASDIDRISESSVMPNWQHLIGGYNQSKWVAEQLCHQAHSLGLDVAIYRLASMAGDKRSGVNNEKDIIWRSVQACYLLDAYPESAALADLTMTDEVADVLVRAKVDEVRRPVWHMNSPEPTPWSTLYKEALVKGNTLKPLSASKWRKALLARLEQYPELSNLVPYTVEEDDVTTLLPIVADSTLTQTYIESLGLSLSAVSPELFAFYTDVLTPLAPQTSMK</sequence>
<dbReference type="Pfam" id="PF07993">
    <property type="entry name" value="NAD_binding_4"/>
    <property type="match status" value="1"/>
</dbReference>
<dbReference type="SUPFAM" id="SSF51735">
    <property type="entry name" value="NAD(P)-binding Rossmann-fold domains"/>
    <property type="match status" value="1"/>
</dbReference>
<dbReference type="SUPFAM" id="SSF52777">
    <property type="entry name" value="CoA-dependent acyltransferases"/>
    <property type="match status" value="2"/>
</dbReference>
<dbReference type="InterPro" id="IPR036291">
    <property type="entry name" value="NAD(P)-bd_dom_sf"/>
</dbReference>
<name>A0A368LFT6_9VIBR</name>
<dbReference type="InterPro" id="IPR036736">
    <property type="entry name" value="ACP-like_sf"/>
</dbReference>
<dbReference type="InterPro" id="IPR013120">
    <property type="entry name" value="FAR_NAD-bd"/>
</dbReference>
<dbReference type="CDD" id="cd05235">
    <property type="entry name" value="SDR_e1"/>
    <property type="match status" value="1"/>
</dbReference>
<gene>
    <name evidence="5" type="ORF">CIK83_17025</name>
</gene>
<evidence type="ECO:0000313" key="5">
    <source>
        <dbReference type="EMBL" id="RCS68622.1"/>
    </source>
</evidence>
<dbReference type="PANTHER" id="PTHR45527">
    <property type="entry name" value="NONRIBOSOMAL PEPTIDE SYNTHETASE"/>
    <property type="match status" value="1"/>
</dbReference>
<keyword evidence="1" id="KW-0596">Phosphopantetheine</keyword>
<dbReference type="SUPFAM" id="SSF47336">
    <property type="entry name" value="ACP-like"/>
    <property type="match status" value="1"/>
</dbReference>
<evidence type="ECO:0000256" key="1">
    <source>
        <dbReference type="ARBA" id="ARBA00022450"/>
    </source>
</evidence>
<dbReference type="PROSITE" id="PS50075">
    <property type="entry name" value="CARRIER"/>
    <property type="match status" value="1"/>
</dbReference>
<evidence type="ECO:0000256" key="2">
    <source>
        <dbReference type="ARBA" id="ARBA00022553"/>
    </source>
</evidence>
<dbReference type="Gene3D" id="3.30.300.30">
    <property type="match status" value="1"/>
</dbReference>
<dbReference type="GO" id="GO:0031177">
    <property type="term" value="F:phosphopantetheine binding"/>
    <property type="evidence" value="ECO:0007669"/>
    <property type="project" value="TreeGrafter"/>
</dbReference>
<dbReference type="InterPro" id="IPR009081">
    <property type="entry name" value="PP-bd_ACP"/>
</dbReference>
<dbReference type="PANTHER" id="PTHR45527:SF1">
    <property type="entry name" value="FATTY ACID SYNTHASE"/>
    <property type="match status" value="1"/>
</dbReference>
<dbReference type="InterPro" id="IPR023213">
    <property type="entry name" value="CAT-like_dom_sf"/>
</dbReference>
<dbReference type="GO" id="GO:0005737">
    <property type="term" value="C:cytoplasm"/>
    <property type="evidence" value="ECO:0007669"/>
    <property type="project" value="TreeGrafter"/>
</dbReference>
<dbReference type="CDD" id="cd05930">
    <property type="entry name" value="A_NRPS"/>
    <property type="match status" value="1"/>
</dbReference>
<dbReference type="Gene3D" id="3.30.559.30">
    <property type="entry name" value="Nonribosomal peptide synthetase, condensation domain"/>
    <property type="match status" value="1"/>
</dbReference>
<dbReference type="InterPro" id="IPR042099">
    <property type="entry name" value="ANL_N_sf"/>
</dbReference>
<dbReference type="Pfam" id="PF00668">
    <property type="entry name" value="Condensation"/>
    <property type="match status" value="1"/>
</dbReference>
<dbReference type="InterPro" id="IPR045851">
    <property type="entry name" value="AMP-bd_C_sf"/>
</dbReference>
<dbReference type="GO" id="GO:0043041">
    <property type="term" value="P:amino acid activation for nonribosomal peptide biosynthetic process"/>
    <property type="evidence" value="ECO:0007669"/>
    <property type="project" value="TreeGrafter"/>
</dbReference>
<dbReference type="Gene3D" id="1.10.1200.10">
    <property type="entry name" value="ACP-like"/>
    <property type="match status" value="1"/>
</dbReference>
<protein>
    <submittedName>
        <fullName evidence="5">NAD-dependent epimerase/dehydratase family protein</fullName>
    </submittedName>
</protein>
<dbReference type="GO" id="GO:0016874">
    <property type="term" value="F:ligase activity"/>
    <property type="evidence" value="ECO:0007669"/>
    <property type="project" value="UniProtKB-KW"/>
</dbReference>
<keyword evidence="2" id="KW-0597">Phosphoprotein</keyword>
<dbReference type="Pfam" id="PF00501">
    <property type="entry name" value="AMP-binding"/>
    <property type="match status" value="1"/>
</dbReference>
<reference evidence="5 6" key="1">
    <citation type="journal article" date="2017" name="Elife">
        <title>Extensive horizontal gene transfer in cheese-associated bacteria.</title>
        <authorList>
            <person name="Bonham K.S."/>
            <person name="Wolfe B.E."/>
            <person name="Dutton R.J."/>
        </authorList>
    </citation>
    <scope>NUCLEOTIDE SEQUENCE [LARGE SCALE GENOMIC DNA]</scope>
    <source>
        <strain evidence="5 6">JB196</strain>
    </source>
</reference>
<proteinExistence type="predicted"/>
<keyword evidence="6" id="KW-1185">Reference proteome</keyword>
<dbReference type="PROSITE" id="PS00455">
    <property type="entry name" value="AMP_BINDING"/>
    <property type="match status" value="1"/>
</dbReference>
<feature type="domain" description="Carrier" evidence="4">
    <location>
        <begin position="945"/>
        <end position="1020"/>
    </location>
</feature>
<dbReference type="EMBL" id="QPGL01000004">
    <property type="protein sequence ID" value="RCS68622.1"/>
    <property type="molecule type" value="Genomic_DNA"/>
</dbReference>
<dbReference type="Gene3D" id="3.40.50.12780">
    <property type="entry name" value="N-terminal domain of ligase-like"/>
    <property type="match status" value="1"/>
</dbReference>
<keyword evidence="3" id="KW-0436">Ligase</keyword>
<dbReference type="Gene3D" id="3.30.559.10">
    <property type="entry name" value="Chloramphenicol acetyltransferase-like domain"/>
    <property type="match status" value="1"/>
</dbReference>
<dbReference type="InterPro" id="IPR001242">
    <property type="entry name" value="Condensation_dom"/>
</dbReference>
<dbReference type="NCBIfam" id="TIGR01746">
    <property type="entry name" value="Thioester-redct"/>
    <property type="match status" value="1"/>
</dbReference>
<dbReference type="InterPro" id="IPR000873">
    <property type="entry name" value="AMP-dep_synth/lig_dom"/>
</dbReference>
<dbReference type="GeneID" id="303190626"/>
<dbReference type="InterPro" id="IPR020845">
    <property type="entry name" value="AMP-binding_CS"/>
</dbReference>
<dbReference type="Gene3D" id="3.40.50.720">
    <property type="entry name" value="NAD(P)-binding Rossmann-like Domain"/>
    <property type="match status" value="1"/>
</dbReference>
<dbReference type="RefSeq" id="WP_086960536.1">
    <property type="nucleotide sequence ID" value="NZ_FUKS01000030.1"/>
</dbReference>
<dbReference type="SUPFAM" id="SSF56801">
    <property type="entry name" value="Acetyl-CoA synthetase-like"/>
    <property type="match status" value="1"/>
</dbReference>
<evidence type="ECO:0000259" key="4">
    <source>
        <dbReference type="PROSITE" id="PS50075"/>
    </source>
</evidence>
<comment type="caution">
    <text evidence="5">The sequence shown here is derived from an EMBL/GenBank/DDBJ whole genome shotgun (WGS) entry which is preliminary data.</text>
</comment>